<evidence type="ECO:0000313" key="2">
    <source>
        <dbReference type="EMBL" id="OAM91578.1"/>
    </source>
</evidence>
<sequence>MSGDITRRLTLAGISAPDFLERVLECALARYMRENGYDADDSLGYVYGFHMDTAYLHIQMSVCPRTAKGVLVKVTPMVRDKGGPERVFGPGFRNPMTRYACEAAHELERELLGRDHLELRTARDMAKSLFRSHRVFAAFGDEQDRKKLYTELEDHAVTAYARESGCPAELLVELKVLLRRYAGVPDGELGAPRVDYTAPEHGPAARRLSRLWLSLAYAELENTERKMESRQSSGNAVSPPATAGTPGLPANLLPVYHAFWQRARQGAAPVQSMRNLVRQKRMVAVRDMDRELPDAARLRELFLAHKKSLGGWFENFVAWLDRHVLFGSGVYYSKLGLEELEYAVRSRVAAVPFLGGKAIGVPSKRSGESSAPAREPAIESEKTPETGPDSEEPPGRLPG</sequence>
<reference evidence="2 3" key="1">
    <citation type="submission" date="2016-01" db="EMBL/GenBank/DDBJ databases">
        <title>High potential of lignocellulose degradation of a new Verrucomicrobia species.</title>
        <authorList>
            <person name="Wang Y."/>
            <person name="Shi Y."/>
            <person name="Qiu Z."/>
            <person name="Liu S."/>
            <person name="Yang H."/>
        </authorList>
    </citation>
    <scope>NUCLEOTIDE SEQUENCE [LARGE SCALE GENOMIC DNA]</scope>
    <source>
        <strain evidence="2 3">TSB47</strain>
    </source>
</reference>
<feature type="region of interest" description="Disordered" evidence="1">
    <location>
        <begin position="358"/>
        <end position="399"/>
    </location>
</feature>
<dbReference type="AlphaFoldDB" id="A0A178IPC8"/>
<accession>A0A178IPC8</accession>
<name>A0A178IPC8_9BACT</name>
<evidence type="ECO:0000256" key="1">
    <source>
        <dbReference type="SAM" id="MobiDB-lite"/>
    </source>
</evidence>
<dbReference type="EMBL" id="LRRQ01000019">
    <property type="protein sequence ID" value="OAM91578.1"/>
    <property type="molecule type" value="Genomic_DNA"/>
</dbReference>
<dbReference type="Proteomes" id="UP000078486">
    <property type="component" value="Unassembled WGS sequence"/>
</dbReference>
<organism evidence="2 3">
    <name type="scientific">Termitidicoccus mucosus</name>
    <dbReference type="NCBI Taxonomy" id="1184151"/>
    <lineage>
        <taxon>Bacteria</taxon>
        <taxon>Pseudomonadati</taxon>
        <taxon>Verrucomicrobiota</taxon>
        <taxon>Opitutia</taxon>
        <taxon>Opitutales</taxon>
        <taxon>Opitutaceae</taxon>
        <taxon>Termitidicoccus</taxon>
    </lineage>
</organism>
<gene>
    <name evidence="2" type="ORF">AW736_02385</name>
</gene>
<feature type="region of interest" description="Disordered" evidence="1">
    <location>
        <begin position="224"/>
        <end position="244"/>
    </location>
</feature>
<evidence type="ECO:0000313" key="3">
    <source>
        <dbReference type="Proteomes" id="UP000078486"/>
    </source>
</evidence>
<comment type="caution">
    <text evidence="2">The sequence shown here is derived from an EMBL/GenBank/DDBJ whole genome shotgun (WGS) entry which is preliminary data.</text>
</comment>
<protein>
    <submittedName>
        <fullName evidence="2">Uncharacterized protein</fullName>
    </submittedName>
</protein>
<keyword evidence="3" id="KW-1185">Reference proteome</keyword>
<proteinExistence type="predicted"/>